<keyword evidence="2 6" id="KW-0812">Transmembrane</keyword>
<dbReference type="PANTHER" id="PTHR23502">
    <property type="entry name" value="MAJOR FACILITATOR SUPERFAMILY"/>
    <property type="match status" value="1"/>
</dbReference>
<dbReference type="RefSeq" id="XP_070917913.1">
    <property type="nucleotide sequence ID" value="XM_071061812.1"/>
</dbReference>
<evidence type="ECO:0000313" key="8">
    <source>
        <dbReference type="EMBL" id="GAB1316182.1"/>
    </source>
</evidence>
<accession>A0ABQ0GEL6</accession>
<evidence type="ECO:0000256" key="4">
    <source>
        <dbReference type="ARBA" id="ARBA00023136"/>
    </source>
</evidence>
<dbReference type="PANTHER" id="PTHR23502:SF164">
    <property type="entry name" value="MAJOR FACILITATOR SUPERFAMILY (MFS) PROFILE DOMAIN-CONTAINING PROTEIN"/>
    <property type="match status" value="1"/>
</dbReference>
<keyword evidence="9" id="KW-1185">Reference proteome</keyword>
<feature type="transmembrane region" description="Helical" evidence="6">
    <location>
        <begin position="57"/>
        <end position="82"/>
    </location>
</feature>
<proteinExistence type="predicted"/>
<feature type="transmembrane region" description="Helical" evidence="6">
    <location>
        <begin position="155"/>
        <end position="173"/>
    </location>
</feature>
<feature type="transmembrane region" description="Helical" evidence="6">
    <location>
        <begin position="242"/>
        <end position="262"/>
    </location>
</feature>
<feature type="transmembrane region" description="Helical" evidence="6">
    <location>
        <begin position="179"/>
        <end position="200"/>
    </location>
</feature>
<feature type="region of interest" description="Disordered" evidence="5">
    <location>
        <begin position="541"/>
        <end position="564"/>
    </location>
</feature>
<protein>
    <submittedName>
        <fullName evidence="8">Major facilitator superfamily transporter</fullName>
    </submittedName>
</protein>
<evidence type="ECO:0000256" key="1">
    <source>
        <dbReference type="ARBA" id="ARBA00004141"/>
    </source>
</evidence>
<evidence type="ECO:0000313" key="9">
    <source>
        <dbReference type="Proteomes" id="UP001628179"/>
    </source>
</evidence>
<gene>
    <name evidence="8" type="ORF">MFIFM68171_06392</name>
</gene>
<feature type="transmembrane region" description="Helical" evidence="6">
    <location>
        <begin position="470"/>
        <end position="490"/>
    </location>
</feature>
<name>A0ABQ0GEL6_9PEZI</name>
<feature type="transmembrane region" description="Helical" evidence="6">
    <location>
        <begin position="502"/>
        <end position="527"/>
    </location>
</feature>
<feature type="domain" description="Major facilitator superfamily (MFS) profile" evidence="7">
    <location>
        <begin position="72"/>
        <end position="528"/>
    </location>
</feature>
<evidence type="ECO:0000256" key="5">
    <source>
        <dbReference type="SAM" id="MobiDB-lite"/>
    </source>
</evidence>
<feature type="transmembrane region" description="Helical" evidence="6">
    <location>
        <begin position="438"/>
        <end position="463"/>
    </location>
</feature>
<keyword evidence="4 6" id="KW-0472">Membrane</keyword>
<comment type="subcellular location">
    <subcellularLocation>
        <location evidence="1">Membrane</location>
        <topology evidence="1">Multi-pass membrane protein</topology>
    </subcellularLocation>
</comment>
<dbReference type="Gene3D" id="1.20.1250.20">
    <property type="entry name" value="MFS general substrate transporter like domains"/>
    <property type="match status" value="1"/>
</dbReference>
<feature type="transmembrane region" description="Helical" evidence="6">
    <location>
        <begin position="370"/>
        <end position="390"/>
    </location>
</feature>
<dbReference type="GeneID" id="98177135"/>
<dbReference type="Proteomes" id="UP001628179">
    <property type="component" value="Unassembled WGS sequence"/>
</dbReference>
<feature type="transmembrane region" description="Helical" evidence="6">
    <location>
        <begin position="329"/>
        <end position="350"/>
    </location>
</feature>
<sequence>MAPVNENAQDESAGAQIVGTTSLYENGQIRLIPAPSPDPKDPLNLPQWRKWAAIGSLCFFGSLALSAEIIIGSLIPLFLLYYSGVDVRILNTVDFRAISGGSATGVNPFAIIPPGVVPADIEKVSMLATVPLLSNGVASYFLVPLSIAIGRRPVLLFAGVCAWVGGLVAATSTSLDAHLAARAMQGLGAGAVEALIPLILQDMVFIHQRNKAMAAIVSSQGIVITALGTVTPYIASNHDWRWLYYITSGLGIGAWILLFVFVPETRWLRSKEELSGQQLHPIEPGGNRPELDYNTYSAPTKWTYIGVFQNGFEWKQAGMSMLNTLRTTPFPAILWATAANSIFVIVNSAAQQIGSFALLSQGWQFQHTGLSVLPFIAATGLVYFFGGPVADRVSNAVARRNGGAREPEHHLLNVMLPFVAGIAGTFIFGWAGQANAHWAVLMVGSFLIIFAFLVVLSVVNVYVVESYPMWAGPVLVNVSSLRIIIAFFLSSKSTVWIAQRGFLNTFVIYAEVMIVASIGIPVLYLLGKRIRQWTAGRVQKADAAEDKGLEKGVEDDASERALRS</sequence>
<comment type="caution">
    <text evidence="8">The sequence shown here is derived from an EMBL/GenBank/DDBJ whole genome shotgun (WGS) entry which is preliminary data.</text>
</comment>
<feature type="transmembrane region" description="Helical" evidence="6">
    <location>
        <begin position="212"/>
        <end position="236"/>
    </location>
</feature>
<feature type="transmembrane region" description="Helical" evidence="6">
    <location>
        <begin position="124"/>
        <end position="143"/>
    </location>
</feature>
<dbReference type="EMBL" id="BAAFSV010000003">
    <property type="protein sequence ID" value="GAB1316182.1"/>
    <property type="molecule type" value="Genomic_DNA"/>
</dbReference>
<dbReference type="InterPro" id="IPR020846">
    <property type="entry name" value="MFS_dom"/>
</dbReference>
<organism evidence="8 9">
    <name type="scientific">Madurella fahalii</name>
    <dbReference type="NCBI Taxonomy" id="1157608"/>
    <lineage>
        <taxon>Eukaryota</taxon>
        <taxon>Fungi</taxon>
        <taxon>Dikarya</taxon>
        <taxon>Ascomycota</taxon>
        <taxon>Pezizomycotina</taxon>
        <taxon>Sordariomycetes</taxon>
        <taxon>Sordariomycetidae</taxon>
        <taxon>Sordariales</taxon>
        <taxon>Sordariales incertae sedis</taxon>
        <taxon>Madurella</taxon>
    </lineage>
</organism>
<dbReference type="InterPro" id="IPR036259">
    <property type="entry name" value="MFS_trans_sf"/>
</dbReference>
<evidence type="ECO:0000256" key="3">
    <source>
        <dbReference type="ARBA" id="ARBA00022989"/>
    </source>
</evidence>
<reference evidence="8 9" key="1">
    <citation type="submission" date="2024-09" db="EMBL/GenBank/DDBJ databases">
        <title>Itraconazole resistance in Madurella fahalii resulting from another homologue of gene encoding cytochrome P450 14-alpha sterol demethylase (CYP51).</title>
        <authorList>
            <person name="Yoshioka I."/>
            <person name="Fahal A.H."/>
            <person name="Kaneko S."/>
            <person name="Yaguchi T."/>
        </authorList>
    </citation>
    <scope>NUCLEOTIDE SEQUENCE [LARGE SCALE GENOMIC DNA]</scope>
    <source>
        <strain evidence="8 9">IFM 68171</strain>
    </source>
</reference>
<evidence type="ECO:0000256" key="2">
    <source>
        <dbReference type="ARBA" id="ARBA00022692"/>
    </source>
</evidence>
<keyword evidence="3 6" id="KW-1133">Transmembrane helix</keyword>
<dbReference type="Pfam" id="PF07690">
    <property type="entry name" value="MFS_1"/>
    <property type="match status" value="1"/>
</dbReference>
<feature type="transmembrane region" description="Helical" evidence="6">
    <location>
        <begin position="411"/>
        <end position="432"/>
    </location>
</feature>
<dbReference type="PROSITE" id="PS50850">
    <property type="entry name" value="MFS"/>
    <property type="match status" value="1"/>
</dbReference>
<dbReference type="SUPFAM" id="SSF103473">
    <property type="entry name" value="MFS general substrate transporter"/>
    <property type="match status" value="1"/>
</dbReference>
<evidence type="ECO:0000256" key="6">
    <source>
        <dbReference type="SAM" id="Phobius"/>
    </source>
</evidence>
<evidence type="ECO:0000259" key="7">
    <source>
        <dbReference type="PROSITE" id="PS50850"/>
    </source>
</evidence>
<dbReference type="InterPro" id="IPR011701">
    <property type="entry name" value="MFS"/>
</dbReference>